<dbReference type="InterPro" id="IPR050445">
    <property type="entry name" value="Bact_polysacc_biosynth/exp"/>
</dbReference>
<keyword evidence="3" id="KW-1133">Transmembrane helix</keyword>
<keyword evidence="1" id="KW-0175">Coiled coil</keyword>
<evidence type="ECO:0000313" key="5">
    <source>
        <dbReference type="Proteomes" id="UP000773614"/>
    </source>
</evidence>
<keyword evidence="3" id="KW-0812">Transmembrane</keyword>
<accession>A0A964T2I0</accession>
<keyword evidence="3" id="KW-0472">Membrane</keyword>
<evidence type="ECO:0000256" key="2">
    <source>
        <dbReference type="SAM" id="MobiDB-lite"/>
    </source>
</evidence>
<evidence type="ECO:0000313" key="4">
    <source>
        <dbReference type="EMBL" id="MYZ47050.1"/>
    </source>
</evidence>
<proteinExistence type="predicted"/>
<evidence type="ECO:0000256" key="1">
    <source>
        <dbReference type="SAM" id="Coils"/>
    </source>
</evidence>
<dbReference type="GO" id="GO:0004713">
    <property type="term" value="F:protein tyrosine kinase activity"/>
    <property type="evidence" value="ECO:0007669"/>
    <property type="project" value="TreeGrafter"/>
</dbReference>
<feature type="region of interest" description="Disordered" evidence="2">
    <location>
        <begin position="1"/>
        <end position="31"/>
    </location>
</feature>
<evidence type="ECO:0000256" key="3">
    <source>
        <dbReference type="SAM" id="Phobius"/>
    </source>
</evidence>
<reference evidence="4" key="1">
    <citation type="submission" date="2019-03" db="EMBL/GenBank/DDBJ databases">
        <title>Afifella sp. nov., isolated from activated sludge.</title>
        <authorList>
            <person name="Li Q."/>
            <person name="Liu Y."/>
        </authorList>
    </citation>
    <scope>NUCLEOTIDE SEQUENCE</scope>
    <source>
        <strain evidence="4">L72</strain>
    </source>
</reference>
<organism evidence="4 5">
    <name type="scientific">Propylenella binzhouense</name>
    <dbReference type="NCBI Taxonomy" id="2555902"/>
    <lineage>
        <taxon>Bacteria</taxon>
        <taxon>Pseudomonadati</taxon>
        <taxon>Pseudomonadota</taxon>
        <taxon>Alphaproteobacteria</taxon>
        <taxon>Hyphomicrobiales</taxon>
        <taxon>Propylenellaceae</taxon>
        <taxon>Propylenella</taxon>
    </lineage>
</organism>
<dbReference type="AlphaFoldDB" id="A0A964T2I0"/>
<gene>
    <name evidence="4" type="ORF">E4O86_04910</name>
</gene>
<keyword evidence="5" id="KW-1185">Reference proteome</keyword>
<dbReference type="EMBL" id="SPKJ01000009">
    <property type="protein sequence ID" value="MYZ47050.1"/>
    <property type="molecule type" value="Genomic_DNA"/>
</dbReference>
<dbReference type="GO" id="GO:0005886">
    <property type="term" value="C:plasma membrane"/>
    <property type="evidence" value="ECO:0007669"/>
    <property type="project" value="TreeGrafter"/>
</dbReference>
<comment type="caution">
    <text evidence="4">The sequence shown here is derived from an EMBL/GenBank/DDBJ whole genome shotgun (WGS) entry which is preliminary data.</text>
</comment>
<feature type="transmembrane region" description="Helical" evidence="3">
    <location>
        <begin position="391"/>
        <end position="411"/>
    </location>
</feature>
<dbReference type="Proteomes" id="UP000773614">
    <property type="component" value="Unassembled WGS sequence"/>
</dbReference>
<evidence type="ECO:0008006" key="6">
    <source>
        <dbReference type="Google" id="ProtNLM"/>
    </source>
</evidence>
<dbReference type="PANTHER" id="PTHR32309">
    <property type="entry name" value="TYROSINE-PROTEIN KINASE"/>
    <property type="match status" value="1"/>
</dbReference>
<dbReference type="PANTHER" id="PTHR32309:SF13">
    <property type="entry name" value="FERRIC ENTEROBACTIN TRANSPORT PROTEIN FEPE"/>
    <property type="match status" value="1"/>
</dbReference>
<protein>
    <recommendedName>
        <fullName evidence="6">Capsular polysaccharide transport system permease protein</fullName>
    </recommendedName>
</protein>
<sequence length="416" mass="46545">MLDRPERKPQQPANVTPLAKGPAPEPKRRSAFSSTIVKRRLVPKRLLRLSVLVCIVLPTLLTAFYYLFIASDQYGVRTQFAVRGVTSGLDQLGFSQFLGSSSSVTSDSYIVVDYILSAEVIEDILRDQGLDLRKVFASDQADWFVRADPDDPINLFVDYWDDRIDVGFNSTTGIITFDVRAFSAEDAAKVAQAVLTASERLVNLLSEKARQELVRVARAEVDRTEVRLREARQRMQQFREKEQTIDPSQIATSQLKLIGDLESQLAELRARRDALLQSVDPNSPSVRVLDRQVAAMNRQIEEQRARLGTGTNNFASADSSDLSQRTLSSVFGDYTELAVEQEFAEKAYTSALAALEAAVTEGRKQQRYFGIFVEPRAPDISLYPERLLNTFLVFLASVGLWGISMLTVAAVREHTL</sequence>
<feature type="transmembrane region" description="Helical" evidence="3">
    <location>
        <begin position="46"/>
        <end position="68"/>
    </location>
</feature>
<dbReference type="RefSeq" id="WP_161139400.1">
    <property type="nucleotide sequence ID" value="NZ_SPKJ01000009.1"/>
</dbReference>
<dbReference type="OrthoDB" id="7800844at2"/>
<feature type="coiled-coil region" evidence="1">
    <location>
        <begin position="214"/>
        <end position="306"/>
    </location>
</feature>
<name>A0A964T2I0_9HYPH</name>